<evidence type="ECO:0000256" key="6">
    <source>
        <dbReference type="ARBA" id="ARBA00022730"/>
    </source>
</evidence>
<dbReference type="PANTHER" id="PTHR39156:SF2">
    <property type="entry name" value="DNA PRIMASE (BACTERIAL TYPE) AND SMALL PRIMASE-LIKE PROTEINS"/>
    <property type="match status" value="1"/>
</dbReference>
<evidence type="ECO:0000256" key="2">
    <source>
        <dbReference type="ARBA" id="ARBA00022517"/>
    </source>
</evidence>
<dbReference type="InterPro" id="IPR006171">
    <property type="entry name" value="TOPRIM_dom"/>
</dbReference>
<keyword evidence="3 11" id="KW-0698">rRNA processing</keyword>
<dbReference type="Proteomes" id="UP000050909">
    <property type="component" value="Unassembled WGS sequence"/>
</dbReference>
<comment type="catalytic activity">
    <reaction evidence="11">
        <text>Endonucleolytic cleavage of RNA, removing 21 and 42 nucleotides, respectively, from the 5'- and 3'-termini of a 5S-rRNA precursor.</text>
        <dbReference type="EC" id="3.1.26.8"/>
    </reaction>
</comment>
<dbReference type="Gene3D" id="3.40.1360.10">
    <property type="match status" value="1"/>
</dbReference>
<dbReference type="EMBL" id="AZCV01000002">
    <property type="protein sequence ID" value="KRK38033.1"/>
    <property type="molecule type" value="Genomic_DNA"/>
</dbReference>
<keyword evidence="10 11" id="KW-0694">RNA-binding</keyword>
<dbReference type="GO" id="GO:0006364">
    <property type="term" value="P:rRNA processing"/>
    <property type="evidence" value="ECO:0007669"/>
    <property type="project" value="UniProtKB-UniRule"/>
</dbReference>
<dbReference type="InterPro" id="IPR034141">
    <property type="entry name" value="TOPRIM_RNase_M5-like"/>
</dbReference>
<dbReference type="HAMAP" id="MF_01469">
    <property type="entry name" value="RNase_M5"/>
    <property type="match status" value="1"/>
</dbReference>
<dbReference type="Pfam" id="PF01751">
    <property type="entry name" value="Toprim"/>
    <property type="match status" value="1"/>
</dbReference>
<keyword evidence="4 11" id="KW-0540">Nuclease</keyword>
<evidence type="ECO:0000256" key="12">
    <source>
        <dbReference type="NCBIfam" id="TIGR00334"/>
    </source>
</evidence>
<evidence type="ECO:0000313" key="14">
    <source>
        <dbReference type="EMBL" id="KRK38033.1"/>
    </source>
</evidence>
<evidence type="ECO:0000256" key="7">
    <source>
        <dbReference type="ARBA" id="ARBA00022759"/>
    </source>
</evidence>
<evidence type="ECO:0000256" key="4">
    <source>
        <dbReference type="ARBA" id="ARBA00022722"/>
    </source>
</evidence>
<comment type="caution">
    <text evidence="14">The sequence shown here is derived from an EMBL/GenBank/DDBJ whole genome shotgun (WGS) entry which is preliminary data.</text>
</comment>
<dbReference type="AlphaFoldDB" id="A0A0R1H2R9"/>
<evidence type="ECO:0000256" key="9">
    <source>
        <dbReference type="ARBA" id="ARBA00022842"/>
    </source>
</evidence>
<gene>
    <name evidence="11" type="primary">rnmV</name>
    <name evidence="14" type="ORF">FC62_GL000803</name>
</gene>
<feature type="domain" description="Toprim" evidence="13">
    <location>
        <begin position="12"/>
        <end position="96"/>
    </location>
</feature>
<evidence type="ECO:0000256" key="8">
    <source>
        <dbReference type="ARBA" id="ARBA00022801"/>
    </source>
</evidence>
<evidence type="ECO:0000256" key="3">
    <source>
        <dbReference type="ARBA" id="ARBA00022552"/>
    </source>
</evidence>
<keyword evidence="1 11" id="KW-0963">Cytoplasm</keyword>
<dbReference type="CDD" id="cd01027">
    <property type="entry name" value="TOPRIM_RNase_M5_like"/>
    <property type="match status" value="1"/>
</dbReference>
<protein>
    <recommendedName>
        <fullName evidence="11 12">Ribonuclease M5</fullName>
        <ecNumber evidence="11 12">3.1.26.8</ecNumber>
    </recommendedName>
    <alternativeName>
        <fullName evidence="11">RNase M5</fullName>
    </alternativeName>
    <alternativeName>
        <fullName evidence="11">Ribosomal RNA terminal maturase M5</fullName>
    </alternativeName>
</protein>
<dbReference type="SMART" id="SM00493">
    <property type="entry name" value="TOPRIM"/>
    <property type="match status" value="1"/>
</dbReference>
<dbReference type="GO" id="GO:0005737">
    <property type="term" value="C:cytoplasm"/>
    <property type="evidence" value="ECO:0007669"/>
    <property type="project" value="UniProtKB-SubCell"/>
</dbReference>
<keyword evidence="15" id="KW-1185">Reference proteome</keyword>
<dbReference type="GO" id="GO:0019843">
    <property type="term" value="F:rRNA binding"/>
    <property type="evidence" value="ECO:0007669"/>
    <property type="project" value="UniProtKB-KW"/>
</dbReference>
<sequence length="195" mass="21657">MESKKTNSDKFAEVVIVEGRDDTKRLKLFFPGIETIETNGSEISAETLLQIKKVAETRPVVILTDPDFNGERIRRKVTAVVPTAKQAFLKRADAVPSKSHGSLGVEHASGVTLAHALNNLHEQTTSELAATEQINHNLLLDLGLIVGATARQKRDFVGQQLEIGYANAKQFERRLVTFGITKAELLTVLEKWERR</sequence>
<proteinExistence type="inferred from homology"/>
<name>A0A0R1H2R9_9LACO</name>
<dbReference type="EC" id="3.1.26.8" evidence="11 12"/>
<keyword evidence="8 11" id="KW-0378">Hydrolase</keyword>
<evidence type="ECO:0000256" key="1">
    <source>
        <dbReference type="ARBA" id="ARBA00022490"/>
    </source>
</evidence>
<dbReference type="InterPro" id="IPR025156">
    <property type="entry name" value="RNase_M5_C"/>
</dbReference>
<keyword evidence="7 11" id="KW-0255">Endonuclease</keyword>
<evidence type="ECO:0000259" key="13">
    <source>
        <dbReference type="PROSITE" id="PS50880"/>
    </source>
</evidence>
<evidence type="ECO:0000256" key="11">
    <source>
        <dbReference type="HAMAP-Rule" id="MF_01469"/>
    </source>
</evidence>
<dbReference type="NCBIfam" id="TIGR00334">
    <property type="entry name" value="5S_RNA_mat_M5"/>
    <property type="match status" value="1"/>
</dbReference>
<comment type="subcellular location">
    <subcellularLocation>
        <location evidence="11">Cytoplasm</location>
    </subcellularLocation>
</comment>
<keyword evidence="2 11" id="KW-0690">Ribosome biogenesis</keyword>
<dbReference type="RefSeq" id="WP_056946694.1">
    <property type="nucleotide sequence ID" value="NZ_AZCV01000002.1"/>
</dbReference>
<keyword evidence="6 11" id="KW-0699">rRNA-binding</keyword>
<dbReference type="Pfam" id="PF13331">
    <property type="entry name" value="DUF4093"/>
    <property type="match status" value="1"/>
</dbReference>
<evidence type="ECO:0000313" key="15">
    <source>
        <dbReference type="Proteomes" id="UP000050909"/>
    </source>
</evidence>
<dbReference type="PROSITE" id="PS50880">
    <property type="entry name" value="TOPRIM"/>
    <property type="match status" value="1"/>
</dbReference>
<evidence type="ECO:0000256" key="5">
    <source>
        <dbReference type="ARBA" id="ARBA00022723"/>
    </source>
</evidence>
<dbReference type="GO" id="GO:0043822">
    <property type="term" value="F:ribonuclease M5 activity"/>
    <property type="evidence" value="ECO:0007669"/>
    <property type="project" value="UniProtKB-UniRule"/>
</dbReference>
<organism evidence="14 15">
    <name type="scientific">Amylolactobacillus amylotrophicus DSM 20534</name>
    <dbReference type="NCBI Taxonomy" id="1423722"/>
    <lineage>
        <taxon>Bacteria</taxon>
        <taxon>Bacillati</taxon>
        <taxon>Bacillota</taxon>
        <taxon>Bacilli</taxon>
        <taxon>Lactobacillales</taxon>
        <taxon>Lactobacillaceae</taxon>
        <taxon>Amylolactobacillus</taxon>
    </lineage>
</organism>
<reference evidence="14 15" key="1">
    <citation type="journal article" date="2015" name="Genome Announc.">
        <title>Expanding the biotechnology potential of lactobacilli through comparative genomics of 213 strains and associated genera.</title>
        <authorList>
            <person name="Sun Z."/>
            <person name="Harris H.M."/>
            <person name="McCann A."/>
            <person name="Guo C."/>
            <person name="Argimon S."/>
            <person name="Zhang W."/>
            <person name="Yang X."/>
            <person name="Jeffery I.B."/>
            <person name="Cooney J.C."/>
            <person name="Kagawa T.F."/>
            <person name="Liu W."/>
            <person name="Song Y."/>
            <person name="Salvetti E."/>
            <person name="Wrobel A."/>
            <person name="Rasinkangas P."/>
            <person name="Parkhill J."/>
            <person name="Rea M.C."/>
            <person name="O'Sullivan O."/>
            <person name="Ritari J."/>
            <person name="Douillard F.P."/>
            <person name="Paul Ross R."/>
            <person name="Yang R."/>
            <person name="Briner A.E."/>
            <person name="Felis G.E."/>
            <person name="de Vos W.M."/>
            <person name="Barrangou R."/>
            <person name="Klaenhammer T.R."/>
            <person name="Caufield P.W."/>
            <person name="Cui Y."/>
            <person name="Zhang H."/>
            <person name="O'Toole P.W."/>
        </authorList>
    </citation>
    <scope>NUCLEOTIDE SEQUENCE [LARGE SCALE GENOMIC DNA]</scope>
    <source>
        <strain evidence="14 15">DSM 20534</strain>
    </source>
</reference>
<dbReference type="PANTHER" id="PTHR39156">
    <property type="entry name" value="RIBONUCLEASE M5"/>
    <property type="match status" value="1"/>
</dbReference>
<dbReference type="GO" id="GO:0046872">
    <property type="term" value="F:metal ion binding"/>
    <property type="evidence" value="ECO:0007669"/>
    <property type="project" value="UniProtKB-KW"/>
</dbReference>
<dbReference type="InterPro" id="IPR004466">
    <property type="entry name" value="RNase_M5"/>
</dbReference>
<comment type="similarity">
    <text evidence="11">Belongs to the ribonuclease M5 family.</text>
</comment>
<keyword evidence="9" id="KW-0460">Magnesium</keyword>
<evidence type="ECO:0000256" key="10">
    <source>
        <dbReference type="ARBA" id="ARBA00022884"/>
    </source>
</evidence>
<dbReference type="PATRIC" id="fig|1423722.3.peg.820"/>
<accession>A0A0R1H2R9</accession>
<keyword evidence="5" id="KW-0479">Metal-binding</keyword>
<dbReference type="SUPFAM" id="SSF110455">
    <property type="entry name" value="Toprim domain"/>
    <property type="match status" value="1"/>
</dbReference>
<comment type="function">
    <text evidence="11">Required for correct processing of both the 5' and 3' ends of 5S rRNA precursor. Cleaves both sides of a double-stranded region yielding mature 5S rRNA in one step.</text>
</comment>